<sequence>MVKLGVATPRGVAEHRQGVWAQRRSFTKLASTTANAQLALYKMSYLLAQAKKPHTDGEEVILPAVIEIVRTMGDEATVNKLGLKSIPLSNNTVGRRIHDMAEDIEEQLTDRVRASTWFALQVDVATDSNKDCLLITYIRFIDSGDMREDLLFCKELKTRATSNKLFRMIDTYIRGANLKWECCVGVCTDGAQAMAGKRSGLQALIKGASPNVQWTHCMIHREALASKQLSPELNAVMTDVIATVNYIKTRPVKARLFAALCGEMGSKHTAVLFHSDARWLSRGKVLSRVFELREEIRVFFEEEGHALATRYNDEHFLLALAYLSDVFQKLNELNLQMQGPSTHIPQLNLHAFLETTGCQNSILTCVQSHISALQLHFQKYFPTTDAVAHYEWLTDPFSGRTPAHLSVAEQEQFIDVTSDIGLKQQFRAKSLPAFWVGVEKDYPLLGGKAVSILLPFATSYLCEVGFSAVASIKNKYRSRLDIESELRVAISKLSPRFQKLCADRQAHPSH</sequence>
<evidence type="ECO:0000313" key="1">
    <source>
        <dbReference type="Ensembl" id="ENSGMOP00000061593.1"/>
    </source>
</evidence>
<name>A0A8C5FU40_GADMO</name>
<dbReference type="Proteomes" id="UP000694546">
    <property type="component" value="Chromosome 2"/>
</dbReference>
<dbReference type="PANTHER" id="PTHR45913">
    <property type="entry name" value="EPM2A-INTERACTING PROTEIN 1"/>
    <property type="match status" value="1"/>
</dbReference>
<dbReference type="PANTHER" id="PTHR45913:SF19">
    <property type="entry name" value="LOW QUALITY PROTEIN: ZINC FINGER BED DOMAIN-CONTAINING PROTEIN 5-LIKE"/>
    <property type="match status" value="1"/>
</dbReference>
<dbReference type="InterPro" id="IPR012337">
    <property type="entry name" value="RNaseH-like_sf"/>
</dbReference>
<reference evidence="1" key="2">
    <citation type="submission" date="2025-09" db="UniProtKB">
        <authorList>
            <consortium name="Ensembl"/>
        </authorList>
    </citation>
    <scope>IDENTIFICATION</scope>
</reference>
<protein>
    <submittedName>
        <fullName evidence="1">Uncharacterized protein</fullName>
    </submittedName>
</protein>
<dbReference type="SUPFAM" id="SSF53098">
    <property type="entry name" value="Ribonuclease H-like"/>
    <property type="match status" value="1"/>
</dbReference>
<keyword evidence="2" id="KW-1185">Reference proteome</keyword>
<organism evidence="1 2">
    <name type="scientific">Gadus morhua</name>
    <name type="common">Atlantic cod</name>
    <dbReference type="NCBI Taxonomy" id="8049"/>
    <lineage>
        <taxon>Eukaryota</taxon>
        <taxon>Metazoa</taxon>
        <taxon>Chordata</taxon>
        <taxon>Craniata</taxon>
        <taxon>Vertebrata</taxon>
        <taxon>Euteleostomi</taxon>
        <taxon>Actinopterygii</taxon>
        <taxon>Neopterygii</taxon>
        <taxon>Teleostei</taxon>
        <taxon>Neoteleostei</taxon>
        <taxon>Acanthomorphata</taxon>
        <taxon>Zeiogadaria</taxon>
        <taxon>Gadariae</taxon>
        <taxon>Gadiformes</taxon>
        <taxon>Gadoidei</taxon>
        <taxon>Gadidae</taxon>
        <taxon>Gadus</taxon>
    </lineage>
</organism>
<reference evidence="1" key="1">
    <citation type="submission" date="2025-08" db="UniProtKB">
        <authorList>
            <consortium name="Ensembl"/>
        </authorList>
    </citation>
    <scope>IDENTIFICATION</scope>
</reference>
<accession>A0A8C5FU40</accession>
<dbReference type="GeneTree" id="ENSGT00940000160436"/>
<dbReference type="OMA" id="CMKAHIS"/>
<dbReference type="AlphaFoldDB" id="A0A8C5FU40"/>
<evidence type="ECO:0000313" key="2">
    <source>
        <dbReference type="Proteomes" id="UP000694546"/>
    </source>
</evidence>
<dbReference type="Ensembl" id="ENSGMOT00000061134.1">
    <property type="protein sequence ID" value="ENSGMOP00000061593.1"/>
    <property type="gene ID" value="ENSGMOG00000035750.1"/>
</dbReference>
<proteinExistence type="predicted"/>